<organism evidence="4 5">
    <name type="scientific">Candidatus Adlerbacteria bacterium RIFCSPHIGHO2_02_FULL_52_17</name>
    <dbReference type="NCBI Taxonomy" id="1797240"/>
    <lineage>
        <taxon>Bacteria</taxon>
        <taxon>Candidatus Adleribacteriota</taxon>
    </lineage>
</organism>
<comment type="subcellular location">
    <subcellularLocation>
        <location evidence="1">Membrane</location>
    </subcellularLocation>
</comment>
<dbReference type="STRING" id="1797240.A3D68_02425"/>
<name>A0A1F4XQD4_9BACT</name>
<dbReference type="GO" id="GO:0016020">
    <property type="term" value="C:membrane"/>
    <property type="evidence" value="ECO:0007669"/>
    <property type="project" value="UniProtKB-SubCell"/>
</dbReference>
<gene>
    <name evidence="4" type="ORF">A3D68_02425</name>
</gene>
<evidence type="ECO:0000313" key="4">
    <source>
        <dbReference type="EMBL" id="OGC83243.1"/>
    </source>
</evidence>
<dbReference type="EMBL" id="MEWU01000025">
    <property type="protein sequence ID" value="OGC83243.1"/>
    <property type="molecule type" value="Genomic_DNA"/>
</dbReference>
<protein>
    <recommendedName>
        <fullName evidence="3">POTRA domain-containing protein</fullName>
    </recommendedName>
</protein>
<accession>A0A1F4XQD4</accession>
<keyword evidence="2" id="KW-0472">Membrane</keyword>
<feature type="domain" description="POTRA" evidence="3">
    <location>
        <begin position="46"/>
        <end position="124"/>
    </location>
</feature>
<dbReference type="AlphaFoldDB" id="A0A1F4XQD4"/>
<dbReference type="InterPro" id="IPR034746">
    <property type="entry name" value="POTRA"/>
</dbReference>
<dbReference type="Proteomes" id="UP000177564">
    <property type="component" value="Unassembled WGS sequence"/>
</dbReference>
<reference evidence="4 5" key="1">
    <citation type="journal article" date="2016" name="Nat. Commun.">
        <title>Thousands of microbial genomes shed light on interconnected biogeochemical processes in an aquifer system.</title>
        <authorList>
            <person name="Anantharaman K."/>
            <person name="Brown C.T."/>
            <person name="Hug L.A."/>
            <person name="Sharon I."/>
            <person name="Castelle C.J."/>
            <person name="Probst A.J."/>
            <person name="Thomas B.C."/>
            <person name="Singh A."/>
            <person name="Wilkins M.J."/>
            <person name="Karaoz U."/>
            <person name="Brodie E.L."/>
            <person name="Williams K.H."/>
            <person name="Hubbard S.S."/>
            <person name="Banfield J.F."/>
        </authorList>
    </citation>
    <scope>NUCLEOTIDE SEQUENCE [LARGE SCALE GENOMIC DNA]</scope>
</reference>
<evidence type="ECO:0000256" key="2">
    <source>
        <dbReference type="ARBA" id="ARBA00023136"/>
    </source>
</evidence>
<evidence type="ECO:0000259" key="3">
    <source>
        <dbReference type="PROSITE" id="PS51779"/>
    </source>
</evidence>
<proteinExistence type="predicted"/>
<comment type="caution">
    <text evidence="4">The sequence shown here is derived from an EMBL/GenBank/DDBJ whole genome shotgun (WGS) entry which is preliminary data.</text>
</comment>
<evidence type="ECO:0000256" key="1">
    <source>
        <dbReference type="ARBA" id="ARBA00004370"/>
    </source>
</evidence>
<evidence type="ECO:0000313" key="5">
    <source>
        <dbReference type="Proteomes" id="UP000177564"/>
    </source>
</evidence>
<dbReference type="PROSITE" id="PS51779">
    <property type="entry name" value="POTRA"/>
    <property type="match status" value="1"/>
</dbReference>
<sequence length="277" mass="30621">MARFSLPMSQVRARRRGRRARTALLLVTLLLALLGGIIWFLHAPFVRVAAIYISGAESVTQAQVREAVRNAISGTYLYAIPKDSIFFYPKRTIEQSLIERFPELKSVVVRADNFDTLAVAVAERAPQALWCGAGASSTGCALMDDGGVVYAPAADFSGDAYVHYFGAVVPLLAGAPLPTQYLTEKNYSALSALVVAIGETQKDDPIGQVVVDENNDVRVYFWKDFLLIFSLNDDSADVYERFTLALTAEPFTTHALPDFEYLDLRFGDKLYYKLKGQ</sequence>